<proteinExistence type="predicted"/>
<organism evidence="2 3">
    <name type="scientific">Lasius platythorax</name>
    <dbReference type="NCBI Taxonomy" id="488582"/>
    <lineage>
        <taxon>Eukaryota</taxon>
        <taxon>Metazoa</taxon>
        <taxon>Ecdysozoa</taxon>
        <taxon>Arthropoda</taxon>
        <taxon>Hexapoda</taxon>
        <taxon>Insecta</taxon>
        <taxon>Pterygota</taxon>
        <taxon>Neoptera</taxon>
        <taxon>Endopterygota</taxon>
        <taxon>Hymenoptera</taxon>
        <taxon>Apocrita</taxon>
        <taxon>Aculeata</taxon>
        <taxon>Formicoidea</taxon>
        <taxon>Formicidae</taxon>
        <taxon>Formicinae</taxon>
        <taxon>Lasius</taxon>
        <taxon>Lasius</taxon>
    </lineage>
</organism>
<feature type="compositionally biased region" description="Polar residues" evidence="1">
    <location>
        <begin position="1"/>
        <end position="11"/>
    </location>
</feature>
<dbReference type="EMBL" id="OZ034830">
    <property type="protein sequence ID" value="CAL1687275.1"/>
    <property type="molecule type" value="Genomic_DNA"/>
</dbReference>
<gene>
    <name evidence="2" type="ORF">LPLAT_LOCUS12506</name>
</gene>
<sequence length="111" mass="12280">MRVNTLHPSSDPSRRKPRATRAIRRVSPASYKPGHNGINIPAGNKPHNPPASVDHLQSSVLAVVRHGLAVRFPRCQPTALDDSKYLDKMLASSIVDRSERDFSYNPSVLET</sequence>
<dbReference type="AlphaFoldDB" id="A0AAV2P2Z0"/>
<keyword evidence="3" id="KW-1185">Reference proteome</keyword>
<accession>A0AAV2P2Z0</accession>
<feature type="compositionally biased region" description="Basic residues" evidence="1">
    <location>
        <begin position="15"/>
        <end position="24"/>
    </location>
</feature>
<name>A0AAV2P2Z0_9HYME</name>
<protein>
    <submittedName>
        <fullName evidence="2">Uncharacterized protein</fullName>
    </submittedName>
</protein>
<dbReference type="Proteomes" id="UP001497644">
    <property type="component" value="Chromosome 7"/>
</dbReference>
<reference evidence="2" key="1">
    <citation type="submission" date="2024-04" db="EMBL/GenBank/DDBJ databases">
        <authorList>
            <consortium name="Molecular Ecology Group"/>
        </authorList>
    </citation>
    <scope>NUCLEOTIDE SEQUENCE</scope>
</reference>
<evidence type="ECO:0000256" key="1">
    <source>
        <dbReference type="SAM" id="MobiDB-lite"/>
    </source>
</evidence>
<evidence type="ECO:0000313" key="3">
    <source>
        <dbReference type="Proteomes" id="UP001497644"/>
    </source>
</evidence>
<feature type="region of interest" description="Disordered" evidence="1">
    <location>
        <begin position="1"/>
        <end position="53"/>
    </location>
</feature>
<evidence type="ECO:0000313" key="2">
    <source>
        <dbReference type="EMBL" id="CAL1687275.1"/>
    </source>
</evidence>